<name>A0ABU3ACP5_9FLAO</name>
<proteinExistence type="inferred from homology"/>
<dbReference type="SUPFAM" id="SSF56112">
    <property type="entry name" value="Protein kinase-like (PK-like)"/>
    <property type="match status" value="1"/>
</dbReference>
<organism evidence="5 6">
    <name type="scientific">Croceitalea rosinachiae</name>
    <dbReference type="NCBI Taxonomy" id="3075596"/>
    <lineage>
        <taxon>Bacteria</taxon>
        <taxon>Pseudomonadati</taxon>
        <taxon>Bacteroidota</taxon>
        <taxon>Flavobacteriia</taxon>
        <taxon>Flavobacteriales</taxon>
        <taxon>Flavobacteriaceae</taxon>
        <taxon>Croceitalea</taxon>
    </lineage>
</organism>
<dbReference type="InterPro" id="IPR002575">
    <property type="entry name" value="Aminoglycoside_PTrfase"/>
</dbReference>
<dbReference type="SUPFAM" id="SSF53383">
    <property type="entry name" value="PLP-dependent transferases"/>
    <property type="match status" value="1"/>
</dbReference>
<dbReference type="CDD" id="cd00610">
    <property type="entry name" value="OAT_like"/>
    <property type="match status" value="1"/>
</dbReference>
<dbReference type="InterPro" id="IPR011009">
    <property type="entry name" value="Kinase-like_dom_sf"/>
</dbReference>
<evidence type="ECO:0000313" key="5">
    <source>
        <dbReference type="EMBL" id="MDT0607650.1"/>
    </source>
</evidence>
<dbReference type="PANTHER" id="PTHR45688:SF13">
    <property type="entry name" value="ALANINE--GLYOXYLATE AMINOTRANSFERASE 2-LIKE"/>
    <property type="match status" value="1"/>
</dbReference>
<dbReference type="PANTHER" id="PTHR45688">
    <property type="match status" value="1"/>
</dbReference>
<dbReference type="PROSITE" id="PS00600">
    <property type="entry name" value="AA_TRANSFER_CLASS_3"/>
    <property type="match status" value="1"/>
</dbReference>
<dbReference type="Gene3D" id="3.40.640.10">
    <property type="entry name" value="Type I PLP-dependent aspartate aminotransferase-like (Major domain)"/>
    <property type="match status" value="1"/>
</dbReference>
<gene>
    <name evidence="5" type="ORF">RM706_11435</name>
</gene>
<dbReference type="InterPro" id="IPR005814">
    <property type="entry name" value="Aminotrans_3"/>
</dbReference>
<dbReference type="Pfam" id="PF00202">
    <property type="entry name" value="Aminotran_3"/>
    <property type="match status" value="1"/>
</dbReference>
<evidence type="ECO:0000256" key="1">
    <source>
        <dbReference type="ARBA" id="ARBA00001933"/>
    </source>
</evidence>
<dbReference type="InterPro" id="IPR049704">
    <property type="entry name" value="Aminotrans_3_PPA_site"/>
</dbReference>
<dbReference type="Pfam" id="PF01636">
    <property type="entry name" value="APH"/>
    <property type="match status" value="1"/>
</dbReference>
<dbReference type="Gene3D" id="3.90.1150.10">
    <property type="entry name" value="Aspartate Aminotransferase, domain 1"/>
    <property type="match status" value="1"/>
</dbReference>
<dbReference type="RefSeq" id="WP_311351573.1">
    <property type="nucleotide sequence ID" value="NZ_JAVRHR010000002.1"/>
</dbReference>
<dbReference type="InterPro" id="IPR015422">
    <property type="entry name" value="PyrdxlP-dep_Trfase_small"/>
</dbReference>
<evidence type="ECO:0000256" key="2">
    <source>
        <dbReference type="ARBA" id="ARBA00008954"/>
    </source>
</evidence>
<protein>
    <submittedName>
        <fullName evidence="5">Aminotransferase class III-fold pyridoxal phosphate-dependent enzyme</fullName>
    </submittedName>
</protein>
<dbReference type="InterPro" id="IPR015424">
    <property type="entry name" value="PyrdxlP-dep_Trfase"/>
</dbReference>
<feature type="domain" description="Aminoglycoside phosphotransferase" evidence="4">
    <location>
        <begin position="23"/>
        <end position="252"/>
    </location>
</feature>
<dbReference type="InterPro" id="IPR015421">
    <property type="entry name" value="PyrdxlP-dep_Trfase_major"/>
</dbReference>
<reference evidence="5 6" key="1">
    <citation type="submission" date="2023-09" db="EMBL/GenBank/DDBJ databases">
        <authorList>
            <person name="Rey-Velasco X."/>
        </authorList>
    </citation>
    <scope>NUCLEOTIDE SEQUENCE [LARGE SCALE GENOMIC DNA]</scope>
    <source>
        <strain evidence="5 6">F388</strain>
    </source>
</reference>
<comment type="similarity">
    <text evidence="2">Belongs to the class-III pyridoxal-phosphate-dependent aminotransferase family.</text>
</comment>
<keyword evidence="5" id="KW-0808">Transferase</keyword>
<dbReference type="Proteomes" id="UP001255246">
    <property type="component" value="Unassembled WGS sequence"/>
</dbReference>
<dbReference type="Gene3D" id="3.90.1200.10">
    <property type="match status" value="1"/>
</dbReference>
<sequence length="755" mass="85225">MNLEQLLTKEFGFKSQKIKKLVGYDNKNYLVTENNSRYILKTYHYSQYLWDVLGSENKVLIALKDSGLDTVPSPIAFLDGSFIKNISHNKEQIIIRLLTFLEGEFVGDTTPTMEIANAIGAFVANMNKKLNSLENYVLRARKWEWDLQYFPLNKKYLSAITDSKDRNLVLYFFQHFEKSIVPVLPTLRKQIIHNDANEWNILVKNNEVTGIIDFGDIAYSPLVNELAIAITYIAYDKEKPLNWVIALLKGYHSVNPVLEEEIDLLYYLIAARLCTSVCNSAHSKKTDPENNYASISEVNAWKTLRKWIRLNPIQVKNEFRQAVGFSPIEQLALDRALAKRFQHISPILSISYQKPIQMEAAAFQYMYDTSGNTFLDAYNNIPHVGHSHPKVVAAGQRQMSKLNTNTRYVYDVLGEYAEKLLSKFPKPLNKVFFVNSGSAASDLAIRMAKTHTKRQHIMVMEHGYHGNTQTSIDISDYKFSNKKGQGQKEYILKTSIPDSYRGKYTTTDAGVLFAKDAINELESTNESIAAFIAEPIVGCGGQVPLADGYLKEIYPAVRKQGGVCISDEVQTGFSRLGKYFWGFEMHEVIPDIVVLGKPMGNGHPIGAVVVTDEIAASFEKGVEFFSSFGGNPVSCAVGLTVLEVIEEEGLQQQAEEVGNYYQKELRKLQRKYPVIGDVRGAGLFIGIDMVHPETKNTNHQLAQYLKNELRNQNILISTDGPDDSVLKTKPPLCFTKNNVDEVIDAIDNAMLQFYK</sequence>
<comment type="cofactor">
    <cofactor evidence="1">
        <name>pyridoxal 5'-phosphate</name>
        <dbReference type="ChEBI" id="CHEBI:597326"/>
    </cofactor>
</comment>
<dbReference type="EMBL" id="JAVRHR010000002">
    <property type="protein sequence ID" value="MDT0607650.1"/>
    <property type="molecule type" value="Genomic_DNA"/>
</dbReference>
<keyword evidence="6" id="KW-1185">Reference proteome</keyword>
<evidence type="ECO:0000259" key="4">
    <source>
        <dbReference type="Pfam" id="PF01636"/>
    </source>
</evidence>
<dbReference type="Gene3D" id="3.30.200.20">
    <property type="entry name" value="Phosphorylase Kinase, domain 1"/>
    <property type="match status" value="1"/>
</dbReference>
<keyword evidence="3" id="KW-0663">Pyridoxal phosphate</keyword>
<comment type="caution">
    <text evidence="5">The sequence shown here is derived from an EMBL/GenBank/DDBJ whole genome shotgun (WGS) entry which is preliminary data.</text>
</comment>
<evidence type="ECO:0000313" key="6">
    <source>
        <dbReference type="Proteomes" id="UP001255246"/>
    </source>
</evidence>
<dbReference type="GO" id="GO:0008483">
    <property type="term" value="F:transaminase activity"/>
    <property type="evidence" value="ECO:0007669"/>
    <property type="project" value="UniProtKB-KW"/>
</dbReference>
<keyword evidence="5" id="KW-0032">Aminotransferase</keyword>
<evidence type="ECO:0000256" key="3">
    <source>
        <dbReference type="ARBA" id="ARBA00022898"/>
    </source>
</evidence>
<accession>A0ABU3ACP5</accession>